<dbReference type="SUPFAM" id="SSF47413">
    <property type="entry name" value="lambda repressor-like DNA-binding domains"/>
    <property type="match status" value="1"/>
</dbReference>
<accession>A0A2I8SVI0</accession>
<organism evidence="1 2">
    <name type="scientific">Escherichia coli</name>
    <dbReference type="NCBI Taxonomy" id="562"/>
    <lineage>
        <taxon>Bacteria</taxon>
        <taxon>Pseudomonadati</taxon>
        <taxon>Pseudomonadota</taxon>
        <taxon>Gammaproteobacteria</taxon>
        <taxon>Enterobacterales</taxon>
        <taxon>Enterobacteriaceae</taxon>
        <taxon>Escherichia</taxon>
    </lineage>
</organism>
<gene>
    <name evidence="1" type="ORF">C3F40_31110</name>
</gene>
<geneLocation type="plasmid" evidence="2">
    <name>peco-c85f</name>
</geneLocation>
<dbReference type="GO" id="GO:0003677">
    <property type="term" value="F:DNA binding"/>
    <property type="evidence" value="ECO:0007669"/>
    <property type="project" value="InterPro"/>
</dbReference>
<dbReference type="AlphaFoldDB" id="A0A2I8SVI0"/>
<keyword evidence="1" id="KW-0614">Plasmid</keyword>
<dbReference type="Proteomes" id="UP000239554">
    <property type="component" value="Plasmid pECO-c85f"/>
</dbReference>
<dbReference type="InterPro" id="IPR001387">
    <property type="entry name" value="Cro/C1-type_HTH"/>
</dbReference>
<sequence length="219" mass="23838">MRTDIQESSGSNASSLDSLCSRLAQVIQQSGLNQSEFSRELGVSPGFVSDVVRGQKKPGAEFLHSLKTTFDVSIDWLLTGEGTMSGEQGIDLELFRSIRLQIALVRSAIIDANPTAKALLLLLRNEQLKDIAADPVLQAFLDDINPDDSEISLATELYNGRLWTSGAQGQQRTLLEAAIAHFEARKPLDTIAALTRTSGSNVQINLGSSQRNAGRDYYE</sequence>
<dbReference type="PROSITE" id="PS50943">
    <property type="entry name" value="HTH_CROC1"/>
    <property type="match status" value="1"/>
</dbReference>
<evidence type="ECO:0000313" key="1">
    <source>
        <dbReference type="EMBL" id="AUY06015.1"/>
    </source>
</evidence>
<proteinExistence type="predicted"/>
<dbReference type="CDD" id="cd00093">
    <property type="entry name" value="HTH_XRE"/>
    <property type="match status" value="1"/>
</dbReference>
<name>A0A2I8SVI0_ECOLX</name>
<dbReference type="RefSeq" id="WP_103216130.1">
    <property type="nucleotide sequence ID" value="NZ_CP026207.1"/>
</dbReference>
<dbReference type="EMBL" id="CP026405">
    <property type="protein sequence ID" value="AUY06015.1"/>
    <property type="molecule type" value="Genomic_DNA"/>
</dbReference>
<reference evidence="1 2" key="1">
    <citation type="journal article" date="2018" name="MBio">
        <title>Genomic Analysis of Hospital Plumbing Reveals Diverse Reservoir of Bacterial Plasmids Conferring Carbapenem Resistance.</title>
        <authorList>
            <consortium name="NISC Comparative Sequencing Program"/>
            <person name="Weingarten R.A."/>
            <person name="Johnson R.C."/>
            <person name="Conlan S."/>
            <person name="Ramsburg A.M."/>
            <person name="Dekker J.P."/>
            <person name="Lau A.F."/>
            <person name="Khil P."/>
            <person name="Odom R.T."/>
            <person name="Deming C."/>
            <person name="Park M."/>
            <person name="Thomas P.J."/>
            <person name="Henderson D.K."/>
            <person name="Palmore T.N."/>
            <person name="Segre J.A."/>
            <person name="Frank K.M."/>
        </authorList>
    </citation>
    <scope>NUCLEOTIDE SEQUENCE [LARGE SCALE GENOMIC DNA]</scope>
    <source>
        <strain evidence="1 2">ECONIH4</strain>
        <plasmid evidence="2">peco-c85f</plasmid>
    </source>
</reference>
<dbReference type="Pfam" id="PF01381">
    <property type="entry name" value="HTH_3"/>
    <property type="match status" value="1"/>
</dbReference>
<dbReference type="SMART" id="SM00530">
    <property type="entry name" value="HTH_XRE"/>
    <property type="match status" value="1"/>
</dbReference>
<evidence type="ECO:0000313" key="2">
    <source>
        <dbReference type="Proteomes" id="UP000239554"/>
    </source>
</evidence>
<dbReference type="InterPro" id="IPR010982">
    <property type="entry name" value="Lambda_DNA-bd_dom_sf"/>
</dbReference>
<dbReference type="Gene3D" id="1.10.260.40">
    <property type="entry name" value="lambda repressor-like DNA-binding domains"/>
    <property type="match status" value="1"/>
</dbReference>
<protein>
    <submittedName>
        <fullName evidence="1">XRE family transcriptional regulator</fullName>
    </submittedName>
</protein>